<dbReference type="GO" id="GO:0005886">
    <property type="term" value="C:plasma membrane"/>
    <property type="evidence" value="ECO:0007669"/>
    <property type="project" value="UniProtKB-SubCell"/>
</dbReference>
<name>A0A8J5JSQ1_HOMAM</name>
<sequence length="186" mass="21071">MPKYGEEFRKFFKQSNSPVFKTLAEIMTIGPTVKEGLHQALNNKQAHMGGKRSLQQKIAEQFTLQDGSSSLYLGQESVFPGPSGWPIPHDAPYKTQLDRCIMAAVEAGLYEKWSDDMIIHTRRESQRQQRELLAERKLEEERADSARDRSLTIIHLQGPFILLFLGLGLAGLSFVVELIIISFLPQ</sequence>
<feature type="coiled-coil region" evidence="8">
    <location>
        <begin position="122"/>
        <end position="149"/>
    </location>
</feature>
<dbReference type="PANTHER" id="PTHR42643">
    <property type="entry name" value="IONOTROPIC RECEPTOR 20A-RELATED"/>
    <property type="match status" value="1"/>
</dbReference>
<dbReference type="InterPro" id="IPR052192">
    <property type="entry name" value="Insect_Ionotropic_Sensory_Rcpt"/>
</dbReference>
<dbReference type="EMBL" id="JAHLQT010026447">
    <property type="protein sequence ID" value="KAG7163531.1"/>
    <property type="molecule type" value="Genomic_DNA"/>
</dbReference>
<keyword evidence="6 10" id="KW-0675">Receptor</keyword>
<evidence type="ECO:0000256" key="8">
    <source>
        <dbReference type="SAM" id="Coils"/>
    </source>
</evidence>
<comment type="subcellular location">
    <subcellularLocation>
        <location evidence="1">Cell membrane</location>
        <topology evidence="1">Multi-pass membrane protein</topology>
    </subcellularLocation>
</comment>
<evidence type="ECO:0000256" key="5">
    <source>
        <dbReference type="ARBA" id="ARBA00023136"/>
    </source>
</evidence>
<dbReference type="AlphaFoldDB" id="A0A8J5JSQ1"/>
<evidence type="ECO:0000256" key="4">
    <source>
        <dbReference type="ARBA" id="ARBA00022989"/>
    </source>
</evidence>
<organism evidence="10 11">
    <name type="scientific">Homarus americanus</name>
    <name type="common">American lobster</name>
    <dbReference type="NCBI Taxonomy" id="6706"/>
    <lineage>
        <taxon>Eukaryota</taxon>
        <taxon>Metazoa</taxon>
        <taxon>Ecdysozoa</taxon>
        <taxon>Arthropoda</taxon>
        <taxon>Crustacea</taxon>
        <taxon>Multicrustacea</taxon>
        <taxon>Malacostraca</taxon>
        <taxon>Eumalacostraca</taxon>
        <taxon>Eucarida</taxon>
        <taxon>Decapoda</taxon>
        <taxon>Pleocyemata</taxon>
        <taxon>Astacidea</taxon>
        <taxon>Nephropoidea</taxon>
        <taxon>Nephropidae</taxon>
        <taxon>Homarus</taxon>
    </lineage>
</organism>
<reference evidence="10" key="1">
    <citation type="journal article" date="2021" name="Sci. Adv.">
        <title>The American lobster genome reveals insights on longevity, neural, and immune adaptations.</title>
        <authorList>
            <person name="Polinski J.M."/>
            <person name="Zimin A.V."/>
            <person name="Clark K.F."/>
            <person name="Kohn A.B."/>
            <person name="Sadowski N."/>
            <person name="Timp W."/>
            <person name="Ptitsyn A."/>
            <person name="Khanna P."/>
            <person name="Romanova D.Y."/>
            <person name="Williams P."/>
            <person name="Greenwood S.J."/>
            <person name="Moroz L.L."/>
            <person name="Walt D.R."/>
            <person name="Bodnar A.G."/>
        </authorList>
    </citation>
    <scope>NUCLEOTIDE SEQUENCE</scope>
    <source>
        <strain evidence="10">GMGI-L3</strain>
    </source>
</reference>
<keyword evidence="11" id="KW-1185">Reference proteome</keyword>
<keyword evidence="8" id="KW-0175">Coiled coil</keyword>
<evidence type="ECO:0000256" key="1">
    <source>
        <dbReference type="ARBA" id="ARBA00004651"/>
    </source>
</evidence>
<keyword evidence="4 9" id="KW-1133">Transmembrane helix</keyword>
<dbReference type="PANTHER" id="PTHR42643:SF24">
    <property type="entry name" value="IONOTROPIC RECEPTOR 60A"/>
    <property type="match status" value="1"/>
</dbReference>
<accession>A0A8J5JSQ1</accession>
<evidence type="ECO:0000256" key="7">
    <source>
        <dbReference type="ARBA" id="ARBA00023180"/>
    </source>
</evidence>
<evidence type="ECO:0000256" key="2">
    <source>
        <dbReference type="ARBA" id="ARBA00022475"/>
    </source>
</evidence>
<evidence type="ECO:0000256" key="6">
    <source>
        <dbReference type="ARBA" id="ARBA00023170"/>
    </source>
</evidence>
<evidence type="ECO:0000313" key="11">
    <source>
        <dbReference type="Proteomes" id="UP000747542"/>
    </source>
</evidence>
<keyword evidence="3 9" id="KW-0812">Transmembrane</keyword>
<gene>
    <name evidence="10" type="primary">Ir21a-L4</name>
    <name evidence="10" type="ORF">Hamer_G002725</name>
</gene>
<keyword evidence="2" id="KW-1003">Cell membrane</keyword>
<feature type="transmembrane region" description="Helical" evidence="9">
    <location>
        <begin position="160"/>
        <end position="184"/>
    </location>
</feature>
<comment type="caution">
    <text evidence="10">The sequence shown here is derived from an EMBL/GenBank/DDBJ whole genome shotgun (WGS) entry which is preliminary data.</text>
</comment>
<dbReference type="Proteomes" id="UP000747542">
    <property type="component" value="Unassembled WGS sequence"/>
</dbReference>
<evidence type="ECO:0000256" key="3">
    <source>
        <dbReference type="ARBA" id="ARBA00022692"/>
    </source>
</evidence>
<protein>
    <submittedName>
        <fullName evidence="10">Ionotropic receptor 21a-like 4</fullName>
    </submittedName>
</protein>
<evidence type="ECO:0000313" key="10">
    <source>
        <dbReference type="EMBL" id="KAG7163531.1"/>
    </source>
</evidence>
<keyword evidence="5 9" id="KW-0472">Membrane</keyword>
<proteinExistence type="predicted"/>
<keyword evidence="7" id="KW-0325">Glycoprotein</keyword>
<evidence type="ECO:0000256" key="9">
    <source>
        <dbReference type="SAM" id="Phobius"/>
    </source>
</evidence>